<dbReference type="EMBL" id="JBBNAF010000012">
    <property type="protein sequence ID" value="KAK9092504.1"/>
    <property type="molecule type" value="Genomic_DNA"/>
</dbReference>
<evidence type="ECO:0000313" key="1">
    <source>
        <dbReference type="EMBL" id="KAK9092504.1"/>
    </source>
</evidence>
<keyword evidence="2" id="KW-1185">Reference proteome</keyword>
<name>A0AAP0HMT0_9MAGN</name>
<evidence type="ECO:0000313" key="2">
    <source>
        <dbReference type="Proteomes" id="UP001420932"/>
    </source>
</evidence>
<comment type="caution">
    <text evidence="1">The sequence shown here is derived from an EMBL/GenBank/DDBJ whole genome shotgun (WGS) entry which is preliminary data.</text>
</comment>
<organism evidence="1 2">
    <name type="scientific">Stephania yunnanensis</name>
    <dbReference type="NCBI Taxonomy" id="152371"/>
    <lineage>
        <taxon>Eukaryota</taxon>
        <taxon>Viridiplantae</taxon>
        <taxon>Streptophyta</taxon>
        <taxon>Embryophyta</taxon>
        <taxon>Tracheophyta</taxon>
        <taxon>Spermatophyta</taxon>
        <taxon>Magnoliopsida</taxon>
        <taxon>Ranunculales</taxon>
        <taxon>Menispermaceae</taxon>
        <taxon>Menispermoideae</taxon>
        <taxon>Cissampelideae</taxon>
        <taxon>Stephania</taxon>
    </lineage>
</organism>
<reference evidence="1 2" key="1">
    <citation type="submission" date="2024-01" db="EMBL/GenBank/DDBJ databases">
        <title>Genome assemblies of Stephania.</title>
        <authorList>
            <person name="Yang L."/>
        </authorList>
    </citation>
    <scope>NUCLEOTIDE SEQUENCE [LARGE SCALE GENOMIC DNA]</scope>
    <source>
        <strain evidence="1">YNDBR</strain>
        <tissue evidence="1">Leaf</tissue>
    </source>
</reference>
<dbReference type="Proteomes" id="UP001420932">
    <property type="component" value="Unassembled WGS sequence"/>
</dbReference>
<sequence>MSNHKPLMHLHGKFSDSNFGISVVSLQHYHVYDAQVHITYMVTFFRSSRVFCLLEFQSELYMTVKLICLAVVQEMLNVYFKQNAKMCCWICCSCHSK</sequence>
<accession>A0AAP0HMT0</accession>
<proteinExistence type="predicted"/>
<gene>
    <name evidence="1" type="ORF">Syun_027415</name>
</gene>
<dbReference type="AlphaFoldDB" id="A0AAP0HMT0"/>
<protein>
    <submittedName>
        <fullName evidence="1">Uncharacterized protein</fullName>
    </submittedName>
</protein>